<evidence type="ECO:0000256" key="4">
    <source>
        <dbReference type="ARBA" id="ARBA00022840"/>
    </source>
</evidence>
<dbReference type="PANTHER" id="PTHR43776:SF7">
    <property type="entry name" value="D,D-DIPEPTIDE TRANSPORT ATP-BINDING PROTEIN DDPF-RELATED"/>
    <property type="match status" value="1"/>
</dbReference>
<evidence type="ECO:0000256" key="5">
    <source>
        <dbReference type="SAM" id="MobiDB-lite"/>
    </source>
</evidence>
<dbReference type="InterPro" id="IPR027417">
    <property type="entry name" value="P-loop_NTPase"/>
</dbReference>
<dbReference type="Gene3D" id="3.40.50.300">
    <property type="entry name" value="P-loop containing nucleotide triphosphate hydrolases"/>
    <property type="match status" value="1"/>
</dbReference>
<evidence type="ECO:0000256" key="1">
    <source>
        <dbReference type="ARBA" id="ARBA00005417"/>
    </source>
</evidence>
<gene>
    <name evidence="7" type="ORF">JF922_19025</name>
</gene>
<dbReference type="FunFam" id="3.40.50.300:FF:000016">
    <property type="entry name" value="Oligopeptide ABC transporter ATP-binding component"/>
    <property type="match status" value="1"/>
</dbReference>
<feature type="domain" description="ABC transporter" evidence="6">
    <location>
        <begin position="119"/>
        <end position="370"/>
    </location>
</feature>
<keyword evidence="8" id="KW-1185">Reference proteome</keyword>
<proteinExistence type="inferred from homology"/>
<keyword evidence="2" id="KW-0813">Transport</keyword>
<comment type="similarity">
    <text evidence="1">Belongs to the ABC transporter superfamily.</text>
</comment>
<dbReference type="SMART" id="SM00382">
    <property type="entry name" value="AAA"/>
    <property type="match status" value="1"/>
</dbReference>
<dbReference type="CDD" id="cd03257">
    <property type="entry name" value="ABC_NikE_OppD_transporters"/>
    <property type="match status" value="1"/>
</dbReference>
<dbReference type="InterPro" id="IPR017871">
    <property type="entry name" value="ABC_transporter-like_CS"/>
</dbReference>
<comment type="caution">
    <text evidence="7">The sequence shown here is derived from an EMBL/GenBank/DDBJ whole genome shotgun (WGS) entry which is preliminary data.</text>
</comment>
<evidence type="ECO:0000313" key="7">
    <source>
        <dbReference type="EMBL" id="MBJ7600153.1"/>
    </source>
</evidence>
<dbReference type="InterPro" id="IPR003593">
    <property type="entry name" value="AAA+_ATPase"/>
</dbReference>
<keyword evidence="4 7" id="KW-0067">ATP-binding</keyword>
<evidence type="ECO:0000256" key="2">
    <source>
        <dbReference type="ARBA" id="ARBA00022448"/>
    </source>
</evidence>
<dbReference type="InterPro" id="IPR013563">
    <property type="entry name" value="Oligopep_ABC_C"/>
</dbReference>
<dbReference type="PANTHER" id="PTHR43776">
    <property type="entry name" value="TRANSPORT ATP-BINDING PROTEIN"/>
    <property type="match status" value="1"/>
</dbReference>
<dbReference type="Pfam" id="PF00005">
    <property type="entry name" value="ABC_tran"/>
    <property type="match status" value="1"/>
</dbReference>
<name>A0A934NAL7_9BACT</name>
<evidence type="ECO:0000256" key="3">
    <source>
        <dbReference type="ARBA" id="ARBA00022741"/>
    </source>
</evidence>
<sequence length="442" mass="47276">MARGQAASGIQPTKGLPLSLISCRGWPQSSQHSSSKRTMGTALASVRMRSPIRNRAPPGNCAGGYDGADRKGGIEQNPASRHGIPSCAISIEVLRPAVYMNIATYTHSAAGSSVTDAILELKGVVKEYGVGDGSPWQRGAATIKAVSGVSLTVYRGETFGLVGESGCGKSTLAKLIVRLEQPQAGQILFQGNDLGRLAGRSLRRLRRELQLMFQDPYASLDPRMTVSQILSEPLRVQRVGDPASRQARVSELLSEVGISADAIGRFPHEFSGGQRQRIALARALALHPKLIVADEPVSALDVSIRAQILNLMTRLQADHGLTYLIISHDLSVVRYVSDRIGVMYLGKLVEVGPSEVVYAQPAHPYTRGLIAAVPVPNPRAERAKVDDAPPGELPSSINPPSGCRFRSRCPFAQAVCAEVEPPLRAIATGQRAACHFPLEQPA</sequence>
<dbReference type="InterPro" id="IPR003439">
    <property type="entry name" value="ABC_transporter-like_ATP-bd"/>
</dbReference>
<dbReference type="Pfam" id="PF08352">
    <property type="entry name" value="oligo_HPY"/>
    <property type="match status" value="1"/>
</dbReference>
<dbReference type="SUPFAM" id="SSF52540">
    <property type="entry name" value="P-loop containing nucleoside triphosphate hydrolases"/>
    <property type="match status" value="1"/>
</dbReference>
<dbReference type="NCBIfam" id="TIGR01727">
    <property type="entry name" value="oligo_HPY"/>
    <property type="match status" value="1"/>
</dbReference>
<protein>
    <submittedName>
        <fullName evidence="7">ABC transporter ATP-binding protein</fullName>
    </submittedName>
</protein>
<evidence type="ECO:0000259" key="6">
    <source>
        <dbReference type="PROSITE" id="PS50893"/>
    </source>
</evidence>
<dbReference type="GO" id="GO:0055085">
    <property type="term" value="P:transmembrane transport"/>
    <property type="evidence" value="ECO:0007669"/>
    <property type="project" value="UniProtKB-ARBA"/>
</dbReference>
<dbReference type="Proteomes" id="UP000612893">
    <property type="component" value="Unassembled WGS sequence"/>
</dbReference>
<organism evidence="7 8">
    <name type="scientific">Candidatus Nephthysia bennettiae</name>
    <dbReference type="NCBI Taxonomy" id="3127016"/>
    <lineage>
        <taxon>Bacteria</taxon>
        <taxon>Bacillati</taxon>
        <taxon>Candidatus Dormiibacterota</taxon>
        <taxon>Candidatus Dormibacteria</taxon>
        <taxon>Candidatus Dormibacterales</taxon>
        <taxon>Candidatus Dormibacteraceae</taxon>
        <taxon>Candidatus Nephthysia</taxon>
    </lineage>
</organism>
<dbReference type="GO" id="GO:0005524">
    <property type="term" value="F:ATP binding"/>
    <property type="evidence" value="ECO:0007669"/>
    <property type="project" value="UniProtKB-KW"/>
</dbReference>
<dbReference type="EMBL" id="JAEKNR010000188">
    <property type="protein sequence ID" value="MBJ7600153.1"/>
    <property type="molecule type" value="Genomic_DNA"/>
</dbReference>
<evidence type="ECO:0000313" key="8">
    <source>
        <dbReference type="Proteomes" id="UP000612893"/>
    </source>
</evidence>
<dbReference type="PROSITE" id="PS50893">
    <property type="entry name" value="ABC_TRANSPORTER_2"/>
    <property type="match status" value="1"/>
</dbReference>
<reference evidence="7" key="1">
    <citation type="submission" date="2020-10" db="EMBL/GenBank/DDBJ databases">
        <title>Ca. Dormibacterota MAGs.</title>
        <authorList>
            <person name="Montgomery K."/>
        </authorList>
    </citation>
    <scope>NUCLEOTIDE SEQUENCE [LARGE SCALE GENOMIC DNA]</scope>
    <source>
        <strain evidence="7">SC8812_S17_10</strain>
    </source>
</reference>
<accession>A0A934NAL7</accession>
<keyword evidence="3" id="KW-0547">Nucleotide-binding</keyword>
<dbReference type="AlphaFoldDB" id="A0A934NAL7"/>
<feature type="region of interest" description="Disordered" evidence="5">
    <location>
        <begin position="52"/>
        <end position="79"/>
    </location>
</feature>
<dbReference type="PROSITE" id="PS00211">
    <property type="entry name" value="ABC_TRANSPORTER_1"/>
    <property type="match status" value="1"/>
</dbReference>
<dbReference type="InterPro" id="IPR050319">
    <property type="entry name" value="ABC_transp_ATP-bind"/>
</dbReference>